<proteinExistence type="predicted"/>
<gene>
    <name evidence="2" type="ORF">LEM8419_03060</name>
</gene>
<feature type="compositionally biased region" description="Basic and acidic residues" evidence="1">
    <location>
        <begin position="244"/>
        <end position="268"/>
    </location>
</feature>
<feature type="region of interest" description="Disordered" evidence="1">
    <location>
        <begin position="244"/>
        <end position="292"/>
    </location>
</feature>
<keyword evidence="3" id="KW-1185">Reference proteome</keyword>
<dbReference type="EMBL" id="CAKLPZ010000004">
    <property type="protein sequence ID" value="CAH1002143.1"/>
    <property type="molecule type" value="Genomic_DNA"/>
</dbReference>
<evidence type="ECO:0000256" key="1">
    <source>
        <dbReference type="SAM" id="MobiDB-lite"/>
    </source>
</evidence>
<accession>A0ABN8FCW9</accession>
<protein>
    <submittedName>
        <fullName evidence="2">Uncharacterized protein</fullName>
    </submittedName>
</protein>
<name>A0ABN8FCW9_9BACT</name>
<sequence length="292" mass="31707">MPIFSDLKKIFFGAKSVAKHQAGKVEDELTTQGDELLEMGKRAAAVVADRAPDYIKKGKDALNDLGDAVFREPDPVTPPDTTEQAKDIIDEELGFGSLDLSPEREAPKSGSIDFEDGLEEGTPPTPKEPSALRQVADSSLDAAARAGLKAKEQAGKLGDKLLDRAAQAGVDLKDKTDAFVEHANRETEKMDLEDTIREAKAAAAQAEARARAFDNKEGERTTEDSTLSGTDSFFDRADRFAKGDYHNEGGKDMRVQDDPDFEPRKKSDLIAGFMDNDGDGDSLIDDAIIEEE</sequence>
<organism evidence="2 3">
    <name type="scientific">Neolewinella maritima</name>
    <dbReference type="NCBI Taxonomy" id="1383882"/>
    <lineage>
        <taxon>Bacteria</taxon>
        <taxon>Pseudomonadati</taxon>
        <taxon>Bacteroidota</taxon>
        <taxon>Saprospiria</taxon>
        <taxon>Saprospirales</taxon>
        <taxon>Lewinellaceae</taxon>
        <taxon>Neolewinella</taxon>
    </lineage>
</organism>
<feature type="compositionally biased region" description="Acidic residues" evidence="1">
    <location>
        <begin position="276"/>
        <end position="292"/>
    </location>
</feature>
<evidence type="ECO:0000313" key="2">
    <source>
        <dbReference type="EMBL" id="CAH1002143.1"/>
    </source>
</evidence>
<feature type="region of interest" description="Disordered" evidence="1">
    <location>
        <begin position="96"/>
        <end position="138"/>
    </location>
</feature>
<dbReference type="RefSeq" id="WP_238752000.1">
    <property type="nucleotide sequence ID" value="NZ_CAKLPZ010000004.1"/>
</dbReference>
<dbReference type="Proteomes" id="UP000837803">
    <property type="component" value="Unassembled WGS sequence"/>
</dbReference>
<feature type="region of interest" description="Disordered" evidence="1">
    <location>
        <begin position="207"/>
        <end position="230"/>
    </location>
</feature>
<reference evidence="2" key="1">
    <citation type="submission" date="2021-12" db="EMBL/GenBank/DDBJ databases">
        <authorList>
            <person name="Rodrigo-Torres L."/>
            <person name="Arahal R. D."/>
            <person name="Lucena T."/>
        </authorList>
    </citation>
    <scope>NUCLEOTIDE SEQUENCE</scope>
    <source>
        <strain evidence="2">CECT 8419</strain>
    </source>
</reference>
<evidence type="ECO:0000313" key="3">
    <source>
        <dbReference type="Proteomes" id="UP000837803"/>
    </source>
</evidence>
<feature type="compositionally biased region" description="Basic and acidic residues" evidence="1">
    <location>
        <begin position="208"/>
        <end position="223"/>
    </location>
</feature>
<comment type="caution">
    <text evidence="2">The sequence shown here is derived from an EMBL/GenBank/DDBJ whole genome shotgun (WGS) entry which is preliminary data.</text>
</comment>